<name>A0ACC7PJK2_9PSED</name>
<protein>
    <submittedName>
        <fullName evidence="1">Uncharacterized protein</fullName>
    </submittedName>
</protein>
<proteinExistence type="predicted"/>
<reference evidence="1" key="1">
    <citation type="submission" date="2022-11" db="EMBL/GenBank/DDBJ databases">
        <title>Draft genome sequences of strains of Pseudomonas imrae sp. nov.</title>
        <authorList>
            <person name="Salva Serra F."/>
            <person name="Nimje P."/>
            <person name="Moore E.R.B."/>
            <person name="Marathe N.P."/>
        </authorList>
    </citation>
    <scope>NUCLEOTIDE SEQUENCE</scope>
    <source>
        <strain evidence="1">15FMM2</strain>
    </source>
</reference>
<dbReference type="EMBL" id="JAPEQY010000017">
    <property type="protein sequence ID" value="MFO2479714.1"/>
    <property type="molecule type" value="Genomic_DNA"/>
</dbReference>
<gene>
    <name evidence="1" type="ORF">OOJ96_20135</name>
</gene>
<sequence length="269" mass="30489">MAKKGKKKRKQGQDKIPRDLYVYGQVKENVSSLTLEYDPTTQQLHIPEIDPSSIRRQITHKRESKDDKVLYSAPANDFSMSLGDFAELKTRFDYLMAVDTNTLTEIHQGYRVSVCSIYVVKEPLHSLGAEIRYDHHASYIILNTDHEAKSEPIGWHLAIARSLDPLFLQSCKIGMIVDSELGKHLDINSGREPYYGESYLPPSLRFLYASSDKSATYANDMIRLCDNAATMVLDEFKRIGIADVLRHKPIEVGTALCFPVISTHPDEIL</sequence>
<accession>A0ACC7PJK2</accession>
<organism evidence="1 2">
    <name type="scientific">Pseudomonas imrae</name>
    <dbReference type="NCBI Taxonomy" id="2992837"/>
    <lineage>
        <taxon>Bacteria</taxon>
        <taxon>Pseudomonadati</taxon>
        <taxon>Pseudomonadota</taxon>
        <taxon>Gammaproteobacteria</taxon>
        <taxon>Pseudomonadales</taxon>
        <taxon>Pseudomonadaceae</taxon>
        <taxon>Pseudomonas</taxon>
    </lineage>
</organism>
<dbReference type="Proteomes" id="UP001637618">
    <property type="component" value="Unassembled WGS sequence"/>
</dbReference>
<comment type="caution">
    <text evidence="1">The sequence shown here is derived from an EMBL/GenBank/DDBJ whole genome shotgun (WGS) entry which is preliminary data.</text>
</comment>
<keyword evidence="2" id="KW-1185">Reference proteome</keyword>
<evidence type="ECO:0000313" key="2">
    <source>
        <dbReference type="Proteomes" id="UP001637618"/>
    </source>
</evidence>
<evidence type="ECO:0000313" key="1">
    <source>
        <dbReference type="EMBL" id="MFO2479714.1"/>
    </source>
</evidence>